<keyword evidence="2" id="KW-1185">Reference proteome</keyword>
<evidence type="ECO:0008006" key="3">
    <source>
        <dbReference type="Google" id="ProtNLM"/>
    </source>
</evidence>
<dbReference type="RefSeq" id="WP_114705765.1">
    <property type="nucleotide sequence ID" value="NZ_QDKL01000001.1"/>
</dbReference>
<evidence type="ECO:0000313" key="2">
    <source>
        <dbReference type="Proteomes" id="UP000443582"/>
    </source>
</evidence>
<gene>
    <name evidence="1" type="ORF">DAY19_03335</name>
</gene>
<dbReference type="Proteomes" id="UP000443582">
    <property type="component" value="Unassembled WGS sequence"/>
</dbReference>
<evidence type="ECO:0000313" key="1">
    <source>
        <dbReference type="EMBL" id="RZF22819.1"/>
    </source>
</evidence>
<dbReference type="EMBL" id="QDKL01000001">
    <property type="protein sequence ID" value="RZF22819.1"/>
    <property type="molecule type" value="Genomic_DNA"/>
</dbReference>
<proteinExistence type="predicted"/>
<name>A0ABY0IK12_9BACT</name>
<accession>A0ABY0IK12</accession>
<organism evidence="1 2">
    <name type="scientific">Halobacteriovorax vibrionivorans</name>
    <dbReference type="NCBI Taxonomy" id="2152716"/>
    <lineage>
        <taxon>Bacteria</taxon>
        <taxon>Pseudomonadati</taxon>
        <taxon>Bdellovibrionota</taxon>
        <taxon>Bacteriovoracia</taxon>
        <taxon>Bacteriovoracales</taxon>
        <taxon>Halobacteriovoraceae</taxon>
        <taxon>Halobacteriovorax</taxon>
    </lineage>
</organism>
<protein>
    <recommendedName>
        <fullName evidence="3">Nucleotide-diphospho-sugar transferase domain-containing protein</fullName>
    </recommendedName>
</protein>
<sequence>MKIALITMIESNGRSTNDDNGITFENQRYYEDEAILCFENWRKNGGDLSDIPIYTYCPSKHVVSAKTKEKFKELNVTYIEKYHEETEEFESGFINVPFCGMLLERELKEDILIHIDLDMNLIKPIDQTLFDIVCNGKIVVGQYDDISKKDQRFIGEDWDNPLDTGFIISRRDSGFYHYFFNELMKLYETNGDERWQKYCSNVEKYFLEEYVIEKAYNEGKLDIYPIQYYQVGEGYASVNTFPKDRLSNIYFWHEHLYPNSKYDKVRERIAYFKRMKEV</sequence>
<reference evidence="2" key="1">
    <citation type="journal article" date="2019" name="Int. J. Syst. Evol. Microbiol.">
        <title>Halobacteriovorax valvorus sp. nov., a novel prokaryotic predator isolated from coastal seawater of China.</title>
        <authorList>
            <person name="Chen M.-X."/>
        </authorList>
    </citation>
    <scope>NUCLEOTIDE SEQUENCE [LARGE SCALE GENOMIC DNA]</scope>
    <source>
        <strain evidence="2">BL9</strain>
    </source>
</reference>
<comment type="caution">
    <text evidence="1">The sequence shown here is derived from an EMBL/GenBank/DDBJ whole genome shotgun (WGS) entry which is preliminary data.</text>
</comment>